<dbReference type="InterPro" id="IPR006224">
    <property type="entry name" value="PsdUridine_synth_RluA-like_CS"/>
</dbReference>
<evidence type="ECO:0000313" key="3">
    <source>
        <dbReference type="Proteomes" id="UP001589834"/>
    </source>
</evidence>
<dbReference type="SUPFAM" id="SSF55120">
    <property type="entry name" value="Pseudouridine synthase"/>
    <property type="match status" value="1"/>
</dbReference>
<dbReference type="Gene3D" id="3.30.2350.10">
    <property type="entry name" value="Pseudouridine synthase"/>
    <property type="match status" value="1"/>
</dbReference>
<dbReference type="Proteomes" id="UP001589834">
    <property type="component" value="Unassembled WGS sequence"/>
</dbReference>
<dbReference type="PANTHER" id="PTHR21600">
    <property type="entry name" value="MITOCHONDRIAL RNA PSEUDOURIDINE SYNTHASE"/>
    <property type="match status" value="1"/>
</dbReference>
<reference evidence="2 3" key="1">
    <citation type="submission" date="2024-09" db="EMBL/GenBank/DDBJ databases">
        <authorList>
            <person name="Sun Q."/>
            <person name="Mori K."/>
        </authorList>
    </citation>
    <scope>NUCLEOTIDE SEQUENCE [LARGE SCALE GENOMIC DNA]</scope>
    <source>
        <strain evidence="2 3">NCAIM B.02336</strain>
    </source>
</reference>
<evidence type="ECO:0000259" key="1">
    <source>
        <dbReference type="Pfam" id="PF00849"/>
    </source>
</evidence>
<dbReference type="InterPro" id="IPR050188">
    <property type="entry name" value="RluA_PseudoU_synthase"/>
</dbReference>
<dbReference type="PROSITE" id="PS01129">
    <property type="entry name" value="PSI_RLU"/>
    <property type="match status" value="1"/>
</dbReference>
<accession>A0ABV6PQ72</accession>
<comment type="caution">
    <text evidence="2">The sequence shown here is derived from an EMBL/GenBank/DDBJ whole genome shotgun (WGS) entry which is preliminary data.</text>
</comment>
<sequence length="313" mass="34624">MSRRAGAVDLPLREGVAASTVAVPAGAWPTVLDFLAERLPALSRADWHARLAGGEVLDETGQRLAPHAPCPHGRRLHYWRWHAQEPALPGHESIVFQDEWLVVADKPHFMPVTPGGRFARQSLLARLRHRLGLPLLSPVHRIDRDTAGLVLLAVQPHTRDAYQALFRARAVHKLYEAVAPHRPELALPRRYASRLEPDPARFFISREVPGEPNSVSELACAQGLGRHALYHLRPVTGQRHQLRLHMAALGRPILGDAFYPAVRHAAGVDDWQRPLQLLARALAFTDPVTGQARAFRSSLQLAAAQGRWPDGGA</sequence>
<dbReference type="InterPro" id="IPR020103">
    <property type="entry name" value="PsdUridine_synth_cat_dom_sf"/>
</dbReference>
<feature type="domain" description="Pseudouridine synthase RsuA/RluA-like" evidence="1">
    <location>
        <begin position="101"/>
        <end position="248"/>
    </location>
</feature>
<dbReference type="PANTHER" id="PTHR21600:SF84">
    <property type="entry name" value="PSEUDOURIDINE SYNTHASE RSUA_RLUA-LIKE DOMAIN-CONTAINING PROTEIN"/>
    <property type="match status" value="1"/>
</dbReference>
<gene>
    <name evidence="2" type="ORF">ACFFGG_05410</name>
</gene>
<evidence type="ECO:0000313" key="2">
    <source>
        <dbReference type="EMBL" id="MFC0591990.1"/>
    </source>
</evidence>
<organism evidence="2 3">
    <name type="scientific">Ottowia pentelensis</name>
    <dbReference type="NCBI Taxonomy" id="511108"/>
    <lineage>
        <taxon>Bacteria</taxon>
        <taxon>Pseudomonadati</taxon>
        <taxon>Pseudomonadota</taxon>
        <taxon>Betaproteobacteria</taxon>
        <taxon>Burkholderiales</taxon>
        <taxon>Comamonadaceae</taxon>
        <taxon>Ottowia</taxon>
    </lineage>
</organism>
<dbReference type="Pfam" id="PF00849">
    <property type="entry name" value="PseudoU_synth_2"/>
    <property type="match status" value="1"/>
</dbReference>
<dbReference type="InterPro" id="IPR006145">
    <property type="entry name" value="PsdUridine_synth_RsuA/RluA"/>
</dbReference>
<protein>
    <submittedName>
        <fullName evidence="2">Pseudouridine synthase</fullName>
    </submittedName>
</protein>
<keyword evidence="3" id="KW-1185">Reference proteome</keyword>
<dbReference type="EMBL" id="JBHLTN010000007">
    <property type="protein sequence ID" value="MFC0591990.1"/>
    <property type="molecule type" value="Genomic_DNA"/>
</dbReference>
<proteinExistence type="predicted"/>
<dbReference type="RefSeq" id="WP_377480685.1">
    <property type="nucleotide sequence ID" value="NZ_JBHLTN010000007.1"/>
</dbReference>
<name>A0ABV6PQ72_9BURK</name>